<accession>A0A2I0X0M3</accession>
<protein>
    <submittedName>
        <fullName evidence="2">Uncharacterized protein</fullName>
    </submittedName>
</protein>
<reference evidence="2 3" key="2">
    <citation type="journal article" date="2017" name="Nature">
        <title>The Apostasia genome and the evolution of orchids.</title>
        <authorList>
            <person name="Zhang G.Q."/>
            <person name="Liu K.W."/>
            <person name="Li Z."/>
            <person name="Lohaus R."/>
            <person name="Hsiao Y.Y."/>
            <person name="Niu S.C."/>
            <person name="Wang J.Y."/>
            <person name="Lin Y.C."/>
            <person name="Xu Q."/>
            <person name="Chen L.J."/>
            <person name="Yoshida K."/>
            <person name="Fujiwara S."/>
            <person name="Wang Z.W."/>
            <person name="Zhang Y.Q."/>
            <person name="Mitsuda N."/>
            <person name="Wang M."/>
            <person name="Liu G.H."/>
            <person name="Pecoraro L."/>
            <person name="Huang H.X."/>
            <person name="Xiao X.J."/>
            <person name="Lin M."/>
            <person name="Wu X.Y."/>
            <person name="Wu W.L."/>
            <person name="Chen Y.Y."/>
            <person name="Chang S.B."/>
            <person name="Sakamoto S."/>
            <person name="Ohme-Takagi M."/>
            <person name="Yagi M."/>
            <person name="Zeng S.J."/>
            <person name="Shen C.Y."/>
            <person name="Yeh C.M."/>
            <person name="Luo Y.B."/>
            <person name="Tsai W.C."/>
            <person name="Van de Peer Y."/>
            <person name="Liu Z.J."/>
        </authorList>
    </citation>
    <scope>NUCLEOTIDE SEQUENCE [LARGE SCALE GENOMIC DNA]</scope>
    <source>
        <tissue evidence="2">The whole plant</tissue>
    </source>
</reference>
<dbReference type="EMBL" id="KZ502237">
    <property type="protein sequence ID" value="PKU81478.1"/>
    <property type="molecule type" value="Genomic_DNA"/>
</dbReference>
<sequence length="316" mass="34120">MNKPERRSGDASGSTGRGDDLPIVPAGGCFGDGCEAVEPWPVHQVRHRNNVFLRLCSSCVLKYHPGSFCCSCFEVLDSPERPLLVHCSKCSSVSHHSCLPDPSISPLFLCPACDSPSPTSFSYFPFSKNSADRVIDLRAAKILLVAARLSAASMCRAASLARAEAEKKVKEAALARKRARDMLDKSLVISEKEKEKIKDSVRTAMAPVAFAASAAAAAKMEVVEPNKKAPRPSAPRPSGMVIAGAVVQKRAHNREREKWKRFNEPIGMVNRSSLLVGGNENIKGHLNLDVKDSMVKDETEKNGIVSGSPTEIAKQG</sequence>
<evidence type="ECO:0000313" key="2">
    <source>
        <dbReference type="EMBL" id="PKU81478.1"/>
    </source>
</evidence>
<dbReference type="OrthoDB" id="692041at2759"/>
<dbReference type="PANTHER" id="PTHR34451">
    <property type="entry name" value="PHD FINGER FAMILY PROTEIN"/>
    <property type="match status" value="1"/>
</dbReference>
<feature type="region of interest" description="Disordered" evidence="1">
    <location>
        <begin position="1"/>
        <end position="23"/>
    </location>
</feature>
<proteinExistence type="predicted"/>
<keyword evidence="3" id="KW-1185">Reference proteome</keyword>
<dbReference type="PANTHER" id="PTHR34451:SF7">
    <property type="entry name" value="PHD FINGER FAMILY PROTEIN"/>
    <property type="match status" value="1"/>
</dbReference>
<gene>
    <name evidence="2" type="ORF">MA16_Dca023719</name>
</gene>
<dbReference type="Proteomes" id="UP000233837">
    <property type="component" value="Unassembled WGS sequence"/>
</dbReference>
<evidence type="ECO:0000313" key="3">
    <source>
        <dbReference type="Proteomes" id="UP000233837"/>
    </source>
</evidence>
<name>A0A2I0X0M3_9ASPA</name>
<dbReference type="AlphaFoldDB" id="A0A2I0X0M3"/>
<organism evidence="2 3">
    <name type="scientific">Dendrobium catenatum</name>
    <dbReference type="NCBI Taxonomy" id="906689"/>
    <lineage>
        <taxon>Eukaryota</taxon>
        <taxon>Viridiplantae</taxon>
        <taxon>Streptophyta</taxon>
        <taxon>Embryophyta</taxon>
        <taxon>Tracheophyta</taxon>
        <taxon>Spermatophyta</taxon>
        <taxon>Magnoliopsida</taxon>
        <taxon>Liliopsida</taxon>
        <taxon>Asparagales</taxon>
        <taxon>Orchidaceae</taxon>
        <taxon>Epidendroideae</taxon>
        <taxon>Malaxideae</taxon>
        <taxon>Dendrobiinae</taxon>
        <taxon>Dendrobium</taxon>
    </lineage>
</organism>
<reference evidence="2 3" key="1">
    <citation type="journal article" date="2016" name="Sci. Rep.">
        <title>The Dendrobium catenatum Lindl. genome sequence provides insights into polysaccharide synthase, floral development and adaptive evolution.</title>
        <authorList>
            <person name="Zhang G.Q."/>
            <person name="Xu Q."/>
            <person name="Bian C."/>
            <person name="Tsai W.C."/>
            <person name="Yeh C.M."/>
            <person name="Liu K.W."/>
            <person name="Yoshida K."/>
            <person name="Zhang L.S."/>
            <person name="Chang S.B."/>
            <person name="Chen F."/>
            <person name="Shi Y."/>
            <person name="Su Y.Y."/>
            <person name="Zhang Y.Q."/>
            <person name="Chen L.J."/>
            <person name="Yin Y."/>
            <person name="Lin M."/>
            <person name="Huang H."/>
            <person name="Deng H."/>
            <person name="Wang Z.W."/>
            <person name="Zhu S.L."/>
            <person name="Zhao X."/>
            <person name="Deng C."/>
            <person name="Niu S.C."/>
            <person name="Huang J."/>
            <person name="Wang M."/>
            <person name="Liu G.H."/>
            <person name="Yang H.J."/>
            <person name="Xiao X.J."/>
            <person name="Hsiao Y.Y."/>
            <person name="Wu W.L."/>
            <person name="Chen Y.Y."/>
            <person name="Mitsuda N."/>
            <person name="Ohme-Takagi M."/>
            <person name="Luo Y.B."/>
            <person name="Van de Peer Y."/>
            <person name="Liu Z.J."/>
        </authorList>
    </citation>
    <scope>NUCLEOTIDE SEQUENCE [LARGE SCALE GENOMIC DNA]</scope>
    <source>
        <tissue evidence="2">The whole plant</tissue>
    </source>
</reference>
<evidence type="ECO:0000256" key="1">
    <source>
        <dbReference type="SAM" id="MobiDB-lite"/>
    </source>
</evidence>